<feature type="region of interest" description="Disordered" evidence="1">
    <location>
        <begin position="306"/>
        <end position="339"/>
    </location>
</feature>
<dbReference type="AlphaFoldDB" id="A0A8B9DYY8"/>
<keyword evidence="3" id="KW-1185">Reference proteome</keyword>
<evidence type="ECO:0000256" key="1">
    <source>
        <dbReference type="SAM" id="MobiDB-lite"/>
    </source>
</evidence>
<dbReference type="InterPro" id="IPR010736">
    <property type="entry name" value="SHIPPO-rpt"/>
</dbReference>
<protein>
    <submittedName>
        <fullName evidence="2">Sperm tail PG-rich repeat containing 1</fullName>
    </submittedName>
</protein>
<organism evidence="2 3">
    <name type="scientific">Anser cygnoides</name>
    <name type="common">Swan goose</name>
    <dbReference type="NCBI Taxonomy" id="8845"/>
    <lineage>
        <taxon>Eukaryota</taxon>
        <taxon>Metazoa</taxon>
        <taxon>Chordata</taxon>
        <taxon>Craniata</taxon>
        <taxon>Vertebrata</taxon>
        <taxon>Euteleostomi</taxon>
        <taxon>Archelosauria</taxon>
        <taxon>Archosauria</taxon>
        <taxon>Dinosauria</taxon>
        <taxon>Saurischia</taxon>
        <taxon>Theropoda</taxon>
        <taxon>Coelurosauria</taxon>
        <taxon>Aves</taxon>
        <taxon>Neognathae</taxon>
        <taxon>Galloanserae</taxon>
        <taxon>Anseriformes</taxon>
        <taxon>Anatidae</taxon>
        <taxon>Anserinae</taxon>
        <taxon>Anser</taxon>
    </lineage>
</organism>
<accession>A0A8B9DYY8</accession>
<name>A0A8B9DYY8_ANSCY</name>
<reference evidence="2" key="1">
    <citation type="submission" date="2025-08" db="UniProtKB">
        <authorList>
            <consortium name="Ensembl"/>
        </authorList>
    </citation>
    <scope>IDENTIFICATION</scope>
</reference>
<proteinExistence type="predicted"/>
<dbReference type="Pfam" id="PF07004">
    <property type="entry name" value="SHIPPO-rpt"/>
    <property type="match status" value="2"/>
</dbReference>
<evidence type="ECO:0000313" key="3">
    <source>
        <dbReference type="Proteomes" id="UP000694521"/>
    </source>
</evidence>
<evidence type="ECO:0000313" key="2">
    <source>
        <dbReference type="Ensembl" id="ENSACDP00005013827.1"/>
    </source>
</evidence>
<reference evidence="2" key="2">
    <citation type="submission" date="2025-09" db="UniProtKB">
        <authorList>
            <consortium name="Ensembl"/>
        </authorList>
    </citation>
    <scope>IDENTIFICATION</scope>
</reference>
<dbReference type="Ensembl" id="ENSACDT00005016663.1">
    <property type="protein sequence ID" value="ENSACDP00005013827.1"/>
    <property type="gene ID" value="ENSACDG00005010145.1"/>
</dbReference>
<sequence length="339" mass="38353">MKCRWFCHDTAVTLRSWRTRLASPPASRQLQQSQAEAFERRPAERGFQISSSPYKHHCKVISNSEKKGFNSQSKRFQYNQSENPGPGFYNVTHQSPEINSTSLSKKGTGYFPSLIRGKRCTRLSEIPTVNAYNILSYFQSRRDFSVGNSRVFQQPVSRKIEKIPTPAPNQYHQSSNVSAHAVFVHVWCLHPFPVCFVGHYNISDSLTKVSPKGITSCFKSKTSRLTRTDRITAEPTIYQPHKPTREAKKTPFNQKFCLMLCAPAIPPCKDPPFPGPGQYNLVDYRGSPKQNCSSAVFVSNTEQWMRSGSQEGFPGPGKNKNYSEVLLTARDNRKETTSS</sequence>
<feature type="compositionally biased region" description="Basic and acidic residues" evidence="1">
    <location>
        <begin position="330"/>
        <end position="339"/>
    </location>
</feature>
<dbReference type="Proteomes" id="UP000694521">
    <property type="component" value="Unplaced"/>
</dbReference>